<reference evidence="2 3" key="1">
    <citation type="submission" date="2017-12" db="EMBL/GenBank/DDBJ databases">
        <title>Integrating genomic resources of turbot (Scophthalmus maximus) in depth evaluation of genetic and physical mapping variation across individuals.</title>
        <authorList>
            <person name="Martinez P."/>
        </authorList>
    </citation>
    <scope>NUCLEOTIDE SEQUENCE [LARGE SCALE GENOMIC DNA]</scope>
</reference>
<dbReference type="EMBL" id="CP026244">
    <property type="protein sequence ID" value="AWO97703.1"/>
    <property type="molecule type" value="Genomic_DNA"/>
</dbReference>
<organism evidence="2 3">
    <name type="scientific">Scophthalmus maximus</name>
    <name type="common">Turbot</name>
    <name type="synonym">Psetta maxima</name>
    <dbReference type="NCBI Taxonomy" id="52904"/>
    <lineage>
        <taxon>Eukaryota</taxon>
        <taxon>Metazoa</taxon>
        <taxon>Chordata</taxon>
        <taxon>Craniata</taxon>
        <taxon>Vertebrata</taxon>
        <taxon>Euteleostomi</taxon>
        <taxon>Actinopterygii</taxon>
        <taxon>Neopterygii</taxon>
        <taxon>Teleostei</taxon>
        <taxon>Neoteleostei</taxon>
        <taxon>Acanthomorphata</taxon>
        <taxon>Carangaria</taxon>
        <taxon>Pleuronectiformes</taxon>
        <taxon>Pleuronectoidei</taxon>
        <taxon>Scophthalmidae</taxon>
        <taxon>Scophthalmus</taxon>
    </lineage>
</organism>
<name>A0A2U9B198_SCOMX</name>
<feature type="compositionally biased region" description="Basic and acidic residues" evidence="1">
    <location>
        <begin position="19"/>
        <end position="29"/>
    </location>
</feature>
<dbReference type="Proteomes" id="UP000246464">
    <property type="component" value="Chromosome 2"/>
</dbReference>
<feature type="region of interest" description="Disordered" evidence="1">
    <location>
        <begin position="1"/>
        <end position="32"/>
    </location>
</feature>
<proteinExistence type="predicted"/>
<dbReference type="AlphaFoldDB" id="A0A2U9B198"/>
<sequence>MGLAPKSQPRLRKQTTSVLEKETRGRQDHLAPQGHRALLGLEGLPGTQAKMGPEAFLVYQAIQGSLEKRDLWGLRGHRGRWVLSGLLVFQVLMD</sequence>
<evidence type="ECO:0000313" key="2">
    <source>
        <dbReference type="EMBL" id="AWO97703.1"/>
    </source>
</evidence>
<keyword evidence="3" id="KW-1185">Reference proteome</keyword>
<evidence type="ECO:0000256" key="1">
    <source>
        <dbReference type="SAM" id="MobiDB-lite"/>
    </source>
</evidence>
<accession>A0A2U9B198</accession>
<gene>
    <name evidence="2" type="ORF">SMAX5B_016640</name>
</gene>
<evidence type="ECO:0000313" key="3">
    <source>
        <dbReference type="Proteomes" id="UP000246464"/>
    </source>
</evidence>
<protein>
    <submittedName>
        <fullName evidence="2">Uncharacterized protein</fullName>
    </submittedName>
</protein>